<evidence type="ECO:0000256" key="8">
    <source>
        <dbReference type="SAM" id="Coils"/>
    </source>
</evidence>
<dbReference type="PANTHER" id="PTHR47180">
    <property type="entry name" value="ADP-RIBOSYLATION FACTOR-BINDING PROTEIN GGA1-RELATED"/>
    <property type="match status" value="1"/>
</dbReference>
<dbReference type="InterPro" id="IPR002014">
    <property type="entry name" value="VHS_dom"/>
</dbReference>
<dbReference type="GO" id="GO:0006895">
    <property type="term" value="P:Golgi to endosome transport"/>
    <property type="evidence" value="ECO:0007669"/>
    <property type="project" value="UniProtKB-ARBA"/>
</dbReference>
<evidence type="ECO:0000259" key="12">
    <source>
        <dbReference type="PROSITE" id="PS50909"/>
    </source>
</evidence>
<dbReference type="Gene3D" id="1.20.58.160">
    <property type="match status" value="1"/>
</dbReference>
<dbReference type="CDD" id="cd14235">
    <property type="entry name" value="GAT_GGA_fungi"/>
    <property type="match status" value="1"/>
</dbReference>
<dbReference type="FunFam" id="1.25.40.90:FF:000008">
    <property type="entry name" value="VHS domain protein"/>
    <property type="match status" value="1"/>
</dbReference>
<proteinExistence type="predicted"/>
<evidence type="ECO:0000256" key="1">
    <source>
        <dbReference type="ARBA" id="ARBA00004601"/>
    </source>
</evidence>
<dbReference type="SMART" id="SM00288">
    <property type="entry name" value="VHS"/>
    <property type="match status" value="1"/>
</dbReference>
<evidence type="ECO:0000313" key="14">
    <source>
        <dbReference type="Proteomes" id="UP001377567"/>
    </source>
</evidence>
<dbReference type="GO" id="GO:0043328">
    <property type="term" value="P:protein transport to vacuole involved in ubiquitin-dependent protein catabolic process via the multivesicular body sorting pathway"/>
    <property type="evidence" value="ECO:0007669"/>
    <property type="project" value="TreeGrafter"/>
</dbReference>
<dbReference type="GO" id="GO:0005829">
    <property type="term" value="C:cytosol"/>
    <property type="evidence" value="ECO:0007669"/>
    <property type="project" value="GOC"/>
</dbReference>
<organism evidence="13 14">
    <name type="scientific">Maudiozyma humilis</name>
    <name type="common">Sour dough yeast</name>
    <name type="synonym">Kazachstania humilis</name>
    <dbReference type="NCBI Taxonomy" id="51915"/>
    <lineage>
        <taxon>Eukaryota</taxon>
        <taxon>Fungi</taxon>
        <taxon>Dikarya</taxon>
        <taxon>Ascomycota</taxon>
        <taxon>Saccharomycotina</taxon>
        <taxon>Saccharomycetes</taxon>
        <taxon>Saccharomycetales</taxon>
        <taxon>Saccharomycetaceae</taxon>
        <taxon>Maudiozyma</taxon>
    </lineage>
</organism>
<dbReference type="SMART" id="SM00809">
    <property type="entry name" value="Alpha_adaptinC2"/>
    <property type="match status" value="1"/>
</dbReference>
<dbReference type="GO" id="GO:0035091">
    <property type="term" value="F:phosphatidylinositol binding"/>
    <property type="evidence" value="ECO:0007669"/>
    <property type="project" value="InterPro"/>
</dbReference>
<dbReference type="InterPro" id="IPR008152">
    <property type="entry name" value="Clathrin_a/b/g-adaptin_app_Ig"/>
</dbReference>
<evidence type="ECO:0000256" key="5">
    <source>
        <dbReference type="ARBA" id="ARBA00023054"/>
    </source>
</evidence>
<feature type="coiled-coil region" evidence="8">
    <location>
        <begin position="226"/>
        <end position="260"/>
    </location>
</feature>
<sequence length="601" mass="65536">MSHGVYLGDAPVRRPGVSTNPLIRKIQRACKMTLPEPDIALNLDVADYINEKQGATAFDAASTIVKLINSRDTHTAVFALSLLDVLVKNCGYPVHLQISRKEFLNELVKRFPEHPPLRYSKVQRLILTAIEEWYQTICKHSPYKDDLTYIRDMRRLLKYKGYILPKIQAEDLAVMRPTDQLKTVSEIQKEQEIAQAAKLEELIRSGKPDDLREANKLMKVMAGFKEDNIVNAKQAINAELNKLKRKADLLNEMLNTSNDTELQNNETIEELYSALKTAQPKFQKIIEEEHEDDDLVQSLLKFNDAINQLIEKYSLLKTGNKEAAHQINLVTMSDIPAENQTGGALANEINLLDFGDDMGATSPSPTPNTAQPAAAANNANFDPLADLLGDMSISSTPAAPTPGSNMGGLNLGGISLDSTVPPLSDNASPEPAAVPSSSTTAAAADPFDLLSGFSSTSTPSAAPAASITSAPIATPSTGAPASTTSRVTVNESAKVKIDFQLSRESDSTVKVMAMFSNLSVNNIDEFVFSMAVPKSVSLRLEPQSGSTLQAFAKDGIHQNAWIDNATKQSMETKPLKVKWRATYKVNSNPVEETAIFQLPTL</sequence>
<dbReference type="PANTHER" id="PTHR47180:SF1">
    <property type="entry name" value="ADP-RIBOSYLATION FACTOR-BINDING PROTEIN GGA1-RELATED"/>
    <property type="match status" value="1"/>
</dbReference>
<evidence type="ECO:0000256" key="7">
    <source>
        <dbReference type="ARBA" id="ARBA00065344"/>
    </source>
</evidence>
<feature type="domain" description="GAT" evidence="12">
    <location>
        <begin position="192"/>
        <end position="318"/>
    </location>
</feature>
<evidence type="ECO:0000256" key="2">
    <source>
        <dbReference type="ARBA" id="ARBA00022448"/>
    </source>
</evidence>
<evidence type="ECO:0000313" key="13">
    <source>
        <dbReference type="EMBL" id="GMM58788.1"/>
    </source>
</evidence>
<feature type="region of interest" description="Disordered" evidence="9">
    <location>
        <begin position="392"/>
        <end position="440"/>
    </location>
</feature>
<dbReference type="CDD" id="cd16998">
    <property type="entry name" value="VHS_GGA_fungi"/>
    <property type="match status" value="1"/>
</dbReference>
<dbReference type="PROSITE" id="PS50179">
    <property type="entry name" value="VHS"/>
    <property type="match status" value="1"/>
</dbReference>
<dbReference type="InterPro" id="IPR008153">
    <property type="entry name" value="GAE_dom"/>
</dbReference>
<dbReference type="FunFam" id="1.20.5.170:FF:000024">
    <property type="entry name" value="VHS domain-containing protein"/>
    <property type="match status" value="1"/>
</dbReference>
<dbReference type="PROSITE" id="PS50909">
    <property type="entry name" value="GAT"/>
    <property type="match status" value="1"/>
</dbReference>
<dbReference type="SUPFAM" id="SSF49348">
    <property type="entry name" value="Clathrin adaptor appendage domain"/>
    <property type="match status" value="1"/>
</dbReference>
<dbReference type="InterPro" id="IPR041198">
    <property type="entry name" value="GGA_N-GAT"/>
</dbReference>
<dbReference type="InterPro" id="IPR013041">
    <property type="entry name" value="Clathrin_app_Ig-like_sf"/>
</dbReference>
<feature type="domain" description="VHS" evidence="10">
    <location>
        <begin position="29"/>
        <end position="165"/>
    </location>
</feature>
<comment type="subcellular location">
    <subcellularLocation>
        <location evidence="1">Golgi apparatus</location>
        <location evidence="1">trans-Golgi network</location>
    </subcellularLocation>
</comment>
<keyword evidence="5 8" id="KW-0175">Coiled coil</keyword>
<dbReference type="InterPro" id="IPR052653">
    <property type="entry name" value="ARF-binding"/>
</dbReference>
<feature type="compositionally biased region" description="Low complexity" evidence="9">
    <location>
        <begin position="427"/>
        <end position="440"/>
    </location>
</feature>
<evidence type="ECO:0000259" key="10">
    <source>
        <dbReference type="PROSITE" id="PS50179"/>
    </source>
</evidence>
<dbReference type="AlphaFoldDB" id="A0AAV5S507"/>
<evidence type="ECO:0000256" key="4">
    <source>
        <dbReference type="ARBA" id="ARBA00023034"/>
    </source>
</evidence>
<dbReference type="InterPro" id="IPR008942">
    <property type="entry name" value="ENTH_VHS"/>
</dbReference>
<gene>
    <name evidence="13" type="ORF">DAKH74_054050</name>
</gene>
<dbReference type="InterPro" id="IPR038425">
    <property type="entry name" value="GAT_sf"/>
</dbReference>
<dbReference type="EMBL" id="BTGD01000025">
    <property type="protein sequence ID" value="GMM58788.1"/>
    <property type="molecule type" value="Genomic_DNA"/>
</dbReference>
<feature type="domain" description="GAE" evidence="11">
    <location>
        <begin position="480"/>
        <end position="600"/>
    </location>
</feature>
<dbReference type="Gene3D" id="1.25.40.90">
    <property type="match status" value="1"/>
</dbReference>
<name>A0AAV5S507_MAUHU</name>
<protein>
    <submittedName>
        <fullName evidence="13">Phosphatidylinositol 4-phosphate-binding protein</fullName>
    </submittedName>
</protein>
<dbReference type="InterPro" id="IPR004152">
    <property type="entry name" value="GAT_dom"/>
</dbReference>
<dbReference type="SUPFAM" id="SSF48464">
    <property type="entry name" value="ENTH/VHS domain"/>
    <property type="match status" value="1"/>
</dbReference>
<reference evidence="13 14" key="1">
    <citation type="journal article" date="2023" name="Elife">
        <title>Identification of key yeast species and microbe-microbe interactions impacting larval growth of Drosophila in the wild.</title>
        <authorList>
            <person name="Mure A."/>
            <person name="Sugiura Y."/>
            <person name="Maeda R."/>
            <person name="Honda K."/>
            <person name="Sakurai N."/>
            <person name="Takahashi Y."/>
            <person name="Watada M."/>
            <person name="Katoh T."/>
            <person name="Gotoh A."/>
            <person name="Gotoh Y."/>
            <person name="Taniguchi I."/>
            <person name="Nakamura K."/>
            <person name="Hayashi T."/>
            <person name="Katayama T."/>
            <person name="Uemura T."/>
            <person name="Hattori Y."/>
        </authorList>
    </citation>
    <scope>NUCLEOTIDE SEQUENCE [LARGE SCALE GENOMIC DNA]</scope>
    <source>
        <strain evidence="13 14">KH-74</strain>
    </source>
</reference>
<dbReference type="GO" id="GO:0043130">
    <property type="term" value="F:ubiquitin binding"/>
    <property type="evidence" value="ECO:0007669"/>
    <property type="project" value="InterPro"/>
</dbReference>
<comment type="caution">
    <text evidence="13">The sequence shown here is derived from an EMBL/GenBank/DDBJ whole genome shotgun (WGS) entry which is preliminary data.</text>
</comment>
<dbReference type="Pfam" id="PF00790">
    <property type="entry name" value="VHS"/>
    <property type="match status" value="1"/>
</dbReference>
<comment type="subunit">
    <text evidence="7">Binds to ARF1 and ARF2.</text>
</comment>
<dbReference type="Proteomes" id="UP001377567">
    <property type="component" value="Unassembled WGS sequence"/>
</dbReference>
<keyword evidence="3" id="KW-0653">Protein transport</keyword>
<keyword evidence="14" id="KW-1185">Reference proteome</keyword>
<dbReference type="FunFam" id="1.20.58.160:FF:000003">
    <property type="entry name" value="VHS domain protein"/>
    <property type="match status" value="1"/>
</dbReference>
<dbReference type="GO" id="GO:0006896">
    <property type="term" value="P:Golgi to vacuole transport"/>
    <property type="evidence" value="ECO:0007669"/>
    <property type="project" value="TreeGrafter"/>
</dbReference>
<feature type="compositionally biased region" description="Polar residues" evidence="9">
    <location>
        <begin position="392"/>
        <end position="404"/>
    </location>
</feature>
<dbReference type="PROSITE" id="PS50180">
    <property type="entry name" value="GAE"/>
    <property type="match status" value="1"/>
</dbReference>
<dbReference type="Gene3D" id="2.60.40.1230">
    <property type="match status" value="1"/>
</dbReference>
<dbReference type="Pfam" id="PF18308">
    <property type="entry name" value="GGA_N-GAT"/>
    <property type="match status" value="1"/>
</dbReference>
<comment type="function">
    <text evidence="6">May play a role in the regulation of membrane traffic through the trans-Golgi network.</text>
</comment>
<dbReference type="GO" id="GO:0005802">
    <property type="term" value="C:trans-Golgi network"/>
    <property type="evidence" value="ECO:0007669"/>
    <property type="project" value="TreeGrafter"/>
</dbReference>
<keyword evidence="4" id="KW-0333">Golgi apparatus</keyword>
<dbReference type="SUPFAM" id="SSF89009">
    <property type="entry name" value="GAT-like domain"/>
    <property type="match status" value="1"/>
</dbReference>
<dbReference type="Pfam" id="PF02883">
    <property type="entry name" value="Alpha_adaptinC2"/>
    <property type="match status" value="1"/>
</dbReference>
<dbReference type="Pfam" id="PF03127">
    <property type="entry name" value="GAT"/>
    <property type="match status" value="1"/>
</dbReference>
<evidence type="ECO:0000256" key="6">
    <source>
        <dbReference type="ARBA" id="ARBA00053552"/>
    </source>
</evidence>
<dbReference type="Gene3D" id="1.20.5.170">
    <property type="match status" value="1"/>
</dbReference>
<evidence type="ECO:0000256" key="3">
    <source>
        <dbReference type="ARBA" id="ARBA00022927"/>
    </source>
</evidence>
<evidence type="ECO:0000256" key="9">
    <source>
        <dbReference type="SAM" id="MobiDB-lite"/>
    </source>
</evidence>
<evidence type="ECO:0000259" key="11">
    <source>
        <dbReference type="PROSITE" id="PS50180"/>
    </source>
</evidence>
<accession>A0AAV5S507</accession>
<keyword evidence="2" id="KW-0813">Transport</keyword>